<feature type="transmembrane region" description="Helical" evidence="6">
    <location>
        <begin position="365"/>
        <end position="385"/>
    </location>
</feature>
<feature type="transmembrane region" description="Helical" evidence="6">
    <location>
        <begin position="168"/>
        <end position="186"/>
    </location>
</feature>
<dbReference type="InterPro" id="IPR050833">
    <property type="entry name" value="Poly_Biosynth_Transport"/>
</dbReference>
<proteinExistence type="predicted"/>
<sequence length="534" mass="57445">MKPVADSKELMKGAMILTLAALVTKILSAVYRVPFQNIVGDIGFYIYQQVYPFFGIVMVLSTYGFPVVISKLYTEQQAAGNRGRADRLLAISLMFLGMIGVLLFLFFYFGAAWIAAQIGDPELSLLFKVVSIPFLLFPVTSVFRGYFQGKGNMVPTAVSQVSEQFVRVATILTLAAVIVQQGHSLYAAGAGAVFGSVTGGLVSILILGFFYLKNGAGNPFRNFSAKDWWGDTAWVVKALVIQGFAISISGMLLILLQLADSLNMYASLLKMGLSAEEAKSAKGIFDRGQPLIQLGTVVATSMSLSLVPAISGDKSRNRIEGILPKVRLALQTSLIFGAAAAVGLSSIIVPANIMLFQNGDGSNVLGVLSLMILFGSVILTITSILQGLDKFIFPAAVILSGFIMKYVLNLALIPDVGTMGAAYATLAAMLVTMLILIKKLRGVLGQPVLSLAFIVKVLFSAAVMSAFLKLFLYITNFSYGYIEPDRLAAVLQAFSGVALGAFVFFFVLVKTKALTEDELMTLPFGSRIVQLFFR</sequence>
<evidence type="ECO:0000256" key="5">
    <source>
        <dbReference type="ARBA" id="ARBA00023136"/>
    </source>
</evidence>
<feature type="transmembrane region" description="Helical" evidence="6">
    <location>
        <begin position="332"/>
        <end position="353"/>
    </location>
</feature>
<dbReference type="EMBL" id="RSFW01000023">
    <property type="protein sequence ID" value="RSD24495.1"/>
    <property type="molecule type" value="Genomic_DNA"/>
</dbReference>
<dbReference type="PANTHER" id="PTHR30250">
    <property type="entry name" value="PST FAMILY PREDICTED COLANIC ACID TRANSPORTER"/>
    <property type="match status" value="1"/>
</dbReference>
<accession>A0A3R9FTK6</accession>
<feature type="transmembrane region" description="Helical" evidence="6">
    <location>
        <begin position="44"/>
        <end position="68"/>
    </location>
</feature>
<dbReference type="InterPro" id="IPR002797">
    <property type="entry name" value="Polysacc_synth"/>
</dbReference>
<protein>
    <submittedName>
        <fullName evidence="7">Polysaccharide biosynthesis protein</fullName>
    </submittedName>
</protein>
<evidence type="ECO:0000256" key="3">
    <source>
        <dbReference type="ARBA" id="ARBA00022692"/>
    </source>
</evidence>
<dbReference type="PANTHER" id="PTHR30250:SF29">
    <property type="entry name" value="POLYSACCHARIDE BIOSYNTHESIS PROTEIN C-TERMINAL DOMAIN-CONTAINING PROTEIN"/>
    <property type="match status" value="1"/>
</dbReference>
<evidence type="ECO:0000313" key="7">
    <source>
        <dbReference type="EMBL" id="RSD24495.1"/>
    </source>
</evidence>
<evidence type="ECO:0000313" key="8">
    <source>
        <dbReference type="Proteomes" id="UP000279911"/>
    </source>
</evidence>
<feature type="transmembrane region" description="Helical" evidence="6">
    <location>
        <begin position="125"/>
        <end position="147"/>
    </location>
</feature>
<reference evidence="8" key="1">
    <citation type="submission" date="2018-12" db="EMBL/GenBank/DDBJ databases">
        <title>Bacillus chawlae sp. nov., Bacillus glennii sp. nov., and Bacillus saganii sp. nov. Isolated from the Vehicle Assembly Building at Kennedy Space Center where the Viking Spacecraft were Assembled.</title>
        <authorList>
            <person name="Seuylemezian A."/>
            <person name="Vaishampayan P."/>
        </authorList>
    </citation>
    <scope>NUCLEOTIDE SEQUENCE [LARGE SCALE GENOMIC DNA]</scope>
    <source>
        <strain evidence="8">DSM 13966</strain>
    </source>
</reference>
<gene>
    <name evidence="7" type="ORF">EJA10_19040</name>
</gene>
<evidence type="ECO:0000256" key="1">
    <source>
        <dbReference type="ARBA" id="ARBA00004651"/>
    </source>
</evidence>
<feature type="transmembrane region" description="Helical" evidence="6">
    <location>
        <begin position="419"/>
        <end position="437"/>
    </location>
</feature>
<organism evidence="7 8">
    <name type="scientific">Mesobacillus subterraneus</name>
    <dbReference type="NCBI Taxonomy" id="285983"/>
    <lineage>
        <taxon>Bacteria</taxon>
        <taxon>Bacillati</taxon>
        <taxon>Bacillota</taxon>
        <taxon>Bacilli</taxon>
        <taxon>Bacillales</taxon>
        <taxon>Bacillaceae</taxon>
        <taxon>Mesobacillus</taxon>
    </lineage>
</organism>
<evidence type="ECO:0000256" key="2">
    <source>
        <dbReference type="ARBA" id="ARBA00022475"/>
    </source>
</evidence>
<keyword evidence="5 6" id="KW-0472">Membrane</keyword>
<dbReference type="Proteomes" id="UP000279911">
    <property type="component" value="Unassembled WGS sequence"/>
</dbReference>
<feature type="transmembrane region" description="Helical" evidence="6">
    <location>
        <begin position="449"/>
        <end position="475"/>
    </location>
</feature>
<evidence type="ECO:0000256" key="4">
    <source>
        <dbReference type="ARBA" id="ARBA00022989"/>
    </source>
</evidence>
<feature type="transmembrane region" description="Helical" evidence="6">
    <location>
        <begin position="88"/>
        <end position="113"/>
    </location>
</feature>
<feature type="transmembrane region" description="Helical" evidence="6">
    <location>
        <begin position="233"/>
        <end position="259"/>
    </location>
</feature>
<dbReference type="Pfam" id="PF01943">
    <property type="entry name" value="Polysacc_synt"/>
    <property type="match status" value="1"/>
</dbReference>
<comment type="subcellular location">
    <subcellularLocation>
        <location evidence="1">Cell membrane</location>
        <topology evidence="1">Multi-pass membrane protein</topology>
    </subcellularLocation>
</comment>
<keyword evidence="2" id="KW-1003">Cell membrane</keyword>
<dbReference type="RefSeq" id="WP_125481620.1">
    <property type="nucleotide sequence ID" value="NZ_RSFW01000023.1"/>
</dbReference>
<dbReference type="CDD" id="cd13124">
    <property type="entry name" value="MATE_SpoVB_like"/>
    <property type="match status" value="1"/>
</dbReference>
<comment type="caution">
    <text evidence="7">The sequence shown here is derived from an EMBL/GenBank/DDBJ whole genome shotgun (WGS) entry which is preliminary data.</text>
</comment>
<keyword evidence="3 6" id="KW-0812">Transmembrane</keyword>
<dbReference type="OrthoDB" id="9775950at2"/>
<name>A0A3R9FTK6_9BACI</name>
<feature type="transmembrane region" description="Helical" evidence="6">
    <location>
        <begin position="487"/>
        <end position="509"/>
    </location>
</feature>
<keyword evidence="4 6" id="KW-1133">Transmembrane helix</keyword>
<dbReference type="InterPro" id="IPR024923">
    <property type="entry name" value="PG_synth_SpoVB"/>
</dbReference>
<dbReference type="PIRSF" id="PIRSF038958">
    <property type="entry name" value="PG_synth_SpoVB"/>
    <property type="match status" value="1"/>
</dbReference>
<dbReference type="GO" id="GO:0005886">
    <property type="term" value="C:plasma membrane"/>
    <property type="evidence" value="ECO:0007669"/>
    <property type="project" value="UniProtKB-SubCell"/>
</dbReference>
<feature type="transmembrane region" description="Helical" evidence="6">
    <location>
        <begin position="392"/>
        <end position="413"/>
    </location>
</feature>
<dbReference type="AlphaFoldDB" id="A0A3R9FTK6"/>
<evidence type="ECO:0000256" key="6">
    <source>
        <dbReference type="SAM" id="Phobius"/>
    </source>
</evidence>
<feature type="transmembrane region" description="Helical" evidence="6">
    <location>
        <begin position="192"/>
        <end position="212"/>
    </location>
</feature>